<keyword evidence="13" id="KW-0969">Cilium</keyword>
<proteinExistence type="inferred from homology"/>
<keyword evidence="4 12" id="KW-1003">Cell membrane</keyword>
<keyword evidence="6 12" id="KW-1005">Bacterial flagellum biogenesis</keyword>
<evidence type="ECO:0000256" key="8">
    <source>
        <dbReference type="ARBA" id="ARBA00022989"/>
    </source>
</evidence>
<dbReference type="GO" id="GO:0044781">
    <property type="term" value="P:bacterial-type flagellum organization"/>
    <property type="evidence" value="ECO:0007669"/>
    <property type="project" value="UniProtKB-UniRule"/>
</dbReference>
<gene>
    <name evidence="12 13" type="primary">fliP</name>
    <name evidence="13" type="ORF">DSCW_11270</name>
</gene>
<dbReference type="PROSITE" id="PS01061">
    <property type="entry name" value="FLIP_2"/>
    <property type="match status" value="1"/>
</dbReference>
<evidence type="ECO:0000256" key="11">
    <source>
        <dbReference type="ARBA" id="ARBA00023225"/>
    </source>
</evidence>
<dbReference type="PRINTS" id="PR00951">
    <property type="entry name" value="FLGBIOSNFLIP"/>
</dbReference>
<dbReference type="GO" id="GO:0009306">
    <property type="term" value="P:protein secretion"/>
    <property type="evidence" value="ECO:0007669"/>
    <property type="project" value="UniProtKB-UniRule"/>
</dbReference>
<dbReference type="GO" id="GO:0009425">
    <property type="term" value="C:bacterial-type flagellum basal body"/>
    <property type="evidence" value="ECO:0007669"/>
    <property type="project" value="UniProtKB-SubCell"/>
</dbReference>
<comment type="similarity">
    <text evidence="1 12">Belongs to the FliP/MopC/SpaP family.</text>
</comment>
<dbReference type="InterPro" id="IPR005838">
    <property type="entry name" value="T3SS_IM_P"/>
</dbReference>
<name>A0A5K7YZ90_9BACT</name>
<evidence type="ECO:0000256" key="10">
    <source>
        <dbReference type="ARBA" id="ARBA00023143"/>
    </source>
</evidence>
<comment type="subcellular location">
    <subcellularLocation>
        <location evidence="12">Cell membrane</location>
        <topology evidence="12">Multi-pass membrane protein</topology>
    </subcellularLocation>
    <subcellularLocation>
        <location evidence="12">Bacterial flagellum basal body</location>
    </subcellularLocation>
</comment>
<keyword evidence="11 12" id="KW-1006">Bacterial flagellum protein export</keyword>
<evidence type="ECO:0000256" key="7">
    <source>
        <dbReference type="ARBA" id="ARBA00022927"/>
    </source>
</evidence>
<dbReference type="PANTHER" id="PTHR30587">
    <property type="entry name" value="FLAGELLAR BIOSYNTHETIC PROTEIN FLIP"/>
    <property type="match status" value="1"/>
</dbReference>
<evidence type="ECO:0000256" key="4">
    <source>
        <dbReference type="ARBA" id="ARBA00022475"/>
    </source>
</evidence>
<reference evidence="13 14" key="1">
    <citation type="submission" date="2019-11" db="EMBL/GenBank/DDBJ databases">
        <title>Comparative genomics of hydrocarbon-degrading Desulfosarcina strains.</title>
        <authorList>
            <person name="Watanabe M."/>
            <person name="Kojima H."/>
            <person name="Fukui M."/>
        </authorList>
    </citation>
    <scope>NUCLEOTIDE SEQUENCE [LARGE SCALE GENOMIC DNA]</scope>
    <source>
        <strain evidence="13 14">PP31</strain>
    </source>
</reference>
<keyword evidence="5 12" id="KW-0812">Transmembrane</keyword>
<evidence type="ECO:0000256" key="6">
    <source>
        <dbReference type="ARBA" id="ARBA00022795"/>
    </source>
</evidence>
<sequence>MRINAFPPKERSHGLRCAKKTVGMGAVLVILLVLLLPVANAWAQAPAPLISIGLDQQADQSKVAVVMQLFLLMTVLSLAPSILIMLTSFTRIAIVFSLLRQAMGTNQLPPNQVVIGLSLFLTFYVMAPVWQQVNQEALQPLMAKEIDQKQAFDRAMGPIRDFMVSQTREKDLALLVNVAKLDRPANVDEVPTTVLIPSFIISELKTAFQIGFMLYVPFLIIDMVVASVLLSMGMMMLPPIMVSLPFKLMIFVLADGWYLIVGSLVKSFA</sequence>
<evidence type="ECO:0000256" key="1">
    <source>
        <dbReference type="ARBA" id="ARBA00006257"/>
    </source>
</evidence>
<evidence type="ECO:0000313" key="14">
    <source>
        <dbReference type="Proteomes" id="UP000427769"/>
    </source>
</evidence>
<feature type="transmembrane region" description="Helical" evidence="12">
    <location>
        <begin position="244"/>
        <end position="265"/>
    </location>
</feature>
<feature type="transmembrane region" description="Helical" evidence="12">
    <location>
        <begin position="67"/>
        <end position="99"/>
    </location>
</feature>
<dbReference type="PROSITE" id="PS01060">
    <property type="entry name" value="FLIP_1"/>
    <property type="match status" value="1"/>
</dbReference>
<comment type="function">
    <text evidence="12">Plays a role in the flagellum-specific transport system.</text>
</comment>
<evidence type="ECO:0000256" key="2">
    <source>
        <dbReference type="ARBA" id="ARBA00021714"/>
    </source>
</evidence>
<evidence type="ECO:0000256" key="12">
    <source>
        <dbReference type="RuleBase" id="RU362069"/>
    </source>
</evidence>
<dbReference type="NCBIfam" id="TIGR01103">
    <property type="entry name" value="fliP"/>
    <property type="match status" value="1"/>
</dbReference>
<keyword evidence="8 12" id="KW-1133">Transmembrane helix</keyword>
<keyword evidence="13" id="KW-0966">Cell projection</keyword>
<keyword evidence="10" id="KW-0975">Bacterial flagellum</keyword>
<dbReference type="Proteomes" id="UP000427769">
    <property type="component" value="Chromosome"/>
</dbReference>
<accession>A0A5K7YZ90</accession>
<organism evidence="13 14">
    <name type="scientific">Desulfosarcina widdelii</name>
    <dbReference type="NCBI Taxonomy" id="947919"/>
    <lineage>
        <taxon>Bacteria</taxon>
        <taxon>Pseudomonadati</taxon>
        <taxon>Thermodesulfobacteriota</taxon>
        <taxon>Desulfobacteria</taxon>
        <taxon>Desulfobacterales</taxon>
        <taxon>Desulfosarcinaceae</taxon>
        <taxon>Desulfosarcina</taxon>
    </lineage>
</organism>
<evidence type="ECO:0000256" key="9">
    <source>
        <dbReference type="ARBA" id="ARBA00023136"/>
    </source>
</evidence>
<dbReference type="GO" id="GO:0005886">
    <property type="term" value="C:plasma membrane"/>
    <property type="evidence" value="ECO:0007669"/>
    <property type="project" value="UniProtKB-SubCell"/>
</dbReference>
<keyword evidence="13" id="KW-0282">Flagellum</keyword>
<dbReference type="RefSeq" id="WP_231715681.1">
    <property type="nucleotide sequence ID" value="NZ_AP021875.1"/>
</dbReference>
<dbReference type="PANTHER" id="PTHR30587:SF0">
    <property type="entry name" value="FLAGELLAR BIOSYNTHETIC PROTEIN FLIP"/>
    <property type="match status" value="1"/>
</dbReference>
<evidence type="ECO:0000256" key="5">
    <source>
        <dbReference type="ARBA" id="ARBA00022692"/>
    </source>
</evidence>
<feature type="transmembrane region" description="Helical" evidence="12">
    <location>
        <begin position="111"/>
        <end position="130"/>
    </location>
</feature>
<dbReference type="PRINTS" id="PR01302">
    <property type="entry name" value="TYPE3IMPPROT"/>
</dbReference>
<keyword evidence="7 12" id="KW-0653">Protein transport</keyword>
<evidence type="ECO:0000256" key="3">
    <source>
        <dbReference type="ARBA" id="ARBA00022448"/>
    </source>
</evidence>
<dbReference type="EMBL" id="AP021875">
    <property type="protein sequence ID" value="BBO73710.1"/>
    <property type="molecule type" value="Genomic_DNA"/>
</dbReference>
<evidence type="ECO:0000313" key="13">
    <source>
        <dbReference type="EMBL" id="BBO73710.1"/>
    </source>
</evidence>
<keyword evidence="9 12" id="KW-0472">Membrane</keyword>
<dbReference type="KEGG" id="dwd:DSCW_11270"/>
<dbReference type="NCBIfam" id="NF009438">
    <property type="entry name" value="PRK12797.1"/>
    <property type="match status" value="1"/>
</dbReference>
<keyword evidence="3 12" id="KW-0813">Transport</keyword>
<dbReference type="Pfam" id="PF00813">
    <property type="entry name" value="FliP"/>
    <property type="match status" value="1"/>
</dbReference>
<dbReference type="AlphaFoldDB" id="A0A5K7YZ90"/>
<dbReference type="InterPro" id="IPR005837">
    <property type="entry name" value="FliP"/>
</dbReference>
<keyword evidence="14" id="KW-1185">Reference proteome</keyword>
<feature type="transmembrane region" description="Helical" evidence="12">
    <location>
        <begin position="212"/>
        <end position="232"/>
    </location>
</feature>
<protein>
    <recommendedName>
        <fullName evidence="2 12">Flagellar biosynthetic protein FliP</fullName>
    </recommendedName>
</protein>